<dbReference type="PANTHER" id="PTHR37953">
    <property type="entry name" value="UPF0127 PROTEIN MJ1496"/>
    <property type="match status" value="1"/>
</dbReference>
<feature type="transmembrane region" description="Helical" evidence="1">
    <location>
        <begin position="12"/>
        <end position="31"/>
    </location>
</feature>
<dbReference type="Proteomes" id="UP000230078">
    <property type="component" value="Unassembled WGS sequence"/>
</dbReference>
<evidence type="ECO:0000313" key="2">
    <source>
        <dbReference type="EMBL" id="PIZ94020.1"/>
    </source>
</evidence>
<gene>
    <name evidence="2" type="ORF">COX83_00315</name>
</gene>
<dbReference type="EMBL" id="PFPI01000004">
    <property type="protein sequence ID" value="PIZ94020.1"/>
    <property type="molecule type" value="Genomic_DNA"/>
</dbReference>
<keyword evidence="1" id="KW-0472">Membrane</keyword>
<sequence length="156" mass="17716">MAKKQIVFGKKSMFLLGVFLLCFVFLLFWNMKAPRTQDIILNEQTLHVYVAETIKDMYVGLGGREDLGENDGMLFLYDYPGKHGIVMRGMLFPIDIVWFYEGQVVDIAPAVPVEPEATEYELTPYRPRTDATMVLELPAGWVAAHDLKIGDTLLIL</sequence>
<evidence type="ECO:0000256" key="1">
    <source>
        <dbReference type="SAM" id="Phobius"/>
    </source>
</evidence>
<dbReference type="InterPro" id="IPR038695">
    <property type="entry name" value="Saro_0823-like_sf"/>
</dbReference>
<dbReference type="PANTHER" id="PTHR37953:SF1">
    <property type="entry name" value="UPF0127 PROTEIN MJ1496"/>
    <property type="match status" value="1"/>
</dbReference>
<evidence type="ECO:0000313" key="3">
    <source>
        <dbReference type="Proteomes" id="UP000230078"/>
    </source>
</evidence>
<keyword evidence="1" id="KW-1133">Transmembrane helix</keyword>
<keyword evidence="1" id="KW-0812">Transmembrane</keyword>
<dbReference type="Gene3D" id="2.60.120.1140">
    <property type="entry name" value="Protein of unknown function DUF192"/>
    <property type="match status" value="1"/>
</dbReference>
<organism evidence="2 3">
    <name type="scientific">Candidatus Magasanikbacteria bacterium CG_4_10_14_0_2_um_filter_41_31</name>
    <dbReference type="NCBI Taxonomy" id="1974639"/>
    <lineage>
        <taxon>Bacteria</taxon>
        <taxon>Candidatus Magasanikiibacteriota</taxon>
    </lineage>
</organism>
<reference evidence="3" key="1">
    <citation type="submission" date="2017-09" db="EMBL/GenBank/DDBJ databases">
        <title>Depth-based differentiation of microbial function through sediment-hosted aquifers and enrichment of novel symbionts in the deep terrestrial subsurface.</title>
        <authorList>
            <person name="Probst A.J."/>
            <person name="Ladd B."/>
            <person name="Jarett J.K."/>
            <person name="Geller-Mcgrath D.E."/>
            <person name="Sieber C.M.K."/>
            <person name="Emerson J.B."/>
            <person name="Anantharaman K."/>
            <person name="Thomas B.C."/>
            <person name="Malmstrom R."/>
            <person name="Stieglmeier M."/>
            <person name="Klingl A."/>
            <person name="Woyke T."/>
            <person name="Ryan C.M."/>
            <person name="Banfield J.F."/>
        </authorList>
    </citation>
    <scope>NUCLEOTIDE SEQUENCE [LARGE SCALE GENOMIC DNA]</scope>
</reference>
<dbReference type="Pfam" id="PF02643">
    <property type="entry name" value="DUF192"/>
    <property type="match status" value="1"/>
</dbReference>
<protein>
    <recommendedName>
        <fullName evidence="4">DUF192 domain-containing protein</fullName>
    </recommendedName>
</protein>
<name>A0A2M7V5V5_9BACT</name>
<accession>A0A2M7V5V5</accession>
<dbReference type="AlphaFoldDB" id="A0A2M7V5V5"/>
<dbReference type="InterPro" id="IPR003795">
    <property type="entry name" value="DUF192"/>
</dbReference>
<comment type="caution">
    <text evidence="2">The sequence shown here is derived from an EMBL/GenBank/DDBJ whole genome shotgun (WGS) entry which is preliminary data.</text>
</comment>
<evidence type="ECO:0008006" key="4">
    <source>
        <dbReference type="Google" id="ProtNLM"/>
    </source>
</evidence>
<proteinExistence type="predicted"/>